<sequence length="111" mass="12177">MEGDAYGFVPDQPVDLLMPDIWLPFENEGRLEEVRRMQQNCRADTIYFWGQELVLARMARAAGRALDEEGLAATVAESGLPLLGPGIPGYAARAWAAFTSREARGLGLAPR</sequence>
<dbReference type="EMBL" id="CP051775">
    <property type="protein sequence ID" value="QJE74556.1"/>
    <property type="molecule type" value="Genomic_DNA"/>
</dbReference>
<name>A0A858RC98_9PROT</name>
<protein>
    <submittedName>
        <fullName evidence="1">Uncharacterized protein</fullName>
    </submittedName>
</protein>
<gene>
    <name evidence="1" type="ORF">HHL28_17130</name>
</gene>
<accession>A0A858RC98</accession>
<reference evidence="1" key="1">
    <citation type="submission" date="2020-04" db="EMBL/GenBank/DDBJ databases">
        <title>A desert anoxygenic phototrophic bacterium fixes CO2 using RubisCO under aerobic conditions.</title>
        <authorList>
            <person name="Tang K."/>
        </authorList>
    </citation>
    <scope>NUCLEOTIDE SEQUENCE [LARGE SCALE GENOMIC DNA]</scope>
    <source>
        <strain evidence="1">MIMtkB3</strain>
    </source>
</reference>
<dbReference type="Proteomes" id="UP000501891">
    <property type="component" value="Chromosome"/>
</dbReference>
<dbReference type="KEGG" id="acru:HHL28_17130"/>
<evidence type="ECO:0000313" key="2">
    <source>
        <dbReference type="Proteomes" id="UP000501891"/>
    </source>
</evidence>
<proteinExistence type="predicted"/>
<dbReference type="AlphaFoldDB" id="A0A858RC98"/>
<organism evidence="1 2">
    <name type="scientific">Aerophototrophica crusticola</name>
    <dbReference type="NCBI Taxonomy" id="1709002"/>
    <lineage>
        <taxon>Bacteria</taxon>
        <taxon>Pseudomonadati</taxon>
        <taxon>Pseudomonadota</taxon>
        <taxon>Alphaproteobacteria</taxon>
        <taxon>Rhodospirillales</taxon>
        <taxon>Rhodospirillaceae</taxon>
        <taxon>Aerophototrophica</taxon>
    </lineage>
</organism>
<keyword evidence="2" id="KW-1185">Reference proteome</keyword>
<evidence type="ECO:0000313" key="1">
    <source>
        <dbReference type="EMBL" id="QJE74556.1"/>
    </source>
</evidence>